<dbReference type="AlphaFoldDB" id="A0A1Y5WYK0"/>
<dbReference type="InterPro" id="IPR011006">
    <property type="entry name" value="CheY-like_superfamily"/>
</dbReference>
<evidence type="ECO:0000256" key="2">
    <source>
        <dbReference type="PROSITE-ProRule" id="PRU00169"/>
    </source>
</evidence>
<feature type="modified residue" description="4-aspartylphosphate" evidence="2">
    <location>
        <position position="57"/>
    </location>
</feature>
<dbReference type="InterPro" id="IPR001789">
    <property type="entry name" value="Sig_transdc_resp-reg_receiver"/>
</dbReference>
<reference evidence="4 5" key="1">
    <citation type="submission" date="2017-04" db="EMBL/GenBank/DDBJ databases">
        <authorList>
            <person name="Afonso C.L."/>
            <person name="Miller P.J."/>
            <person name="Scott M.A."/>
            <person name="Spackman E."/>
            <person name="Goraichik I."/>
            <person name="Dimitrov K.M."/>
            <person name="Suarez D.L."/>
            <person name="Swayne D.E."/>
        </authorList>
    </citation>
    <scope>NUCLEOTIDE SEQUENCE [LARGE SCALE GENOMIC DNA]</scope>
    <source>
        <strain evidence="4 5">DSM 43828</strain>
    </source>
</reference>
<dbReference type="Gene3D" id="3.40.50.2300">
    <property type="match status" value="1"/>
</dbReference>
<dbReference type="Pfam" id="PF00072">
    <property type="entry name" value="Response_reg"/>
    <property type="match status" value="1"/>
</dbReference>
<dbReference type="SUPFAM" id="SSF52172">
    <property type="entry name" value="CheY-like"/>
    <property type="match status" value="1"/>
</dbReference>
<evidence type="ECO:0000259" key="3">
    <source>
        <dbReference type="PROSITE" id="PS50110"/>
    </source>
</evidence>
<dbReference type="Proteomes" id="UP000192674">
    <property type="component" value="Unassembled WGS sequence"/>
</dbReference>
<keyword evidence="1 2" id="KW-0597">Phosphoprotein</keyword>
<dbReference type="CDD" id="cd17535">
    <property type="entry name" value="REC_NarL-like"/>
    <property type="match status" value="1"/>
</dbReference>
<dbReference type="SMART" id="SM00448">
    <property type="entry name" value="REC"/>
    <property type="match status" value="1"/>
</dbReference>
<keyword evidence="5" id="KW-1185">Reference proteome</keyword>
<feature type="domain" description="Response regulatory" evidence="3">
    <location>
        <begin position="6"/>
        <end position="119"/>
    </location>
</feature>
<dbReference type="InterPro" id="IPR058245">
    <property type="entry name" value="NreC/VraR/RcsB-like_REC"/>
</dbReference>
<protein>
    <submittedName>
        <fullName evidence="4">Response regulator receiver domain-containing protein</fullName>
    </submittedName>
</protein>
<dbReference type="PANTHER" id="PTHR44591">
    <property type="entry name" value="STRESS RESPONSE REGULATOR PROTEIN 1"/>
    <property type="match status" value="1"/>
</dbReference>
<proteinExistence type="predicted"/>
<dbReference type="InterPro" id="IPR050595">
    <property type="entry name" value="Bact_response_regulator"/>
</dbReference>
<evidence type="ECO:0000313" key="4">
    <source>
        <dbReference type="EMBL" id="SMC59878.1"/>
    </source>
</evidence>
<dbReference type="EMBL" id="FWXV01000001">
    <property type="protein sequence ID" value="SMC59878.1"/>
    <property type="molecule type" value="Genomic_DNA"/>
</dbReference>
<dbReference type="PANTHER" id="PTHR44591:SF3">
    <property type="entry name" value="RESPONSE REGULATORY DOMAIN-CONTAINING PROTEIN"/>
    <property type="match status" value="1"/>
</dbReference>
<gene>
    <name evidence="4" type="ORF">SAMN05661093_00812</name>
</gene>
<evidence type="ECO:0000256" key="1">
    <source>
        <dbReference type="ARBA" id="ARBA00022553"/>
    </source>
</evidence>
<organism evidence="4 5">
    <name type="scientific">Kibdelosporangium aridum</name>
    <dbReference type="NCBI Taxonomy" id="2030"/>
    <lineage>
        <taxon>Bacteria</taxon>
        <taxon>Bacillati</taxon>
        <taxon>Actinomycetota</taxon>
        <taxon>Actinomycetes</taxon>
        <taxon>Pseudonocardiales</taxon>
        <taxon>Pseudonocardiaceae</taxon>
        <taxon>Kibdelosporangium</taxon>
    </lineage>
</organism>
<name>A0A1Y5WYK0_KIBAR</name>
<accession>A0A1Y5WYK0</accession>
<dbReference type="GO" id="GO:0000160">
    <property type="term" value="P:phosphorelay signal transduction system"/>
    <property type="evidence" value="ECO:0007669"/>
    <property type="project" value="InterPro"/>
</dbReference>
<sequence>MGTMIRVLIVDDDLRVRSALRAFLDANAGFDVVGEAAGSAAALEIARTLAPHVAVVDMHLPGIDDGLALLRELMELKVPVVAISLDLAVRQSALAAGASRFLDKASVPEFLLDALRQMT</sequence>
<evidence type="ECO:0000313" key="5">
    <source>
        <dbReference type="Proteomes" id="UP000192674"/>
    </source>
</evidence>
<dbReference type="PROSITE" id="PS50110">
    <property type="entry name" value="RESPONSE_REGULATORY"/>
    <property type="match status" value="1"/>
</dbReference>